<reference evidence="2" key="1">
    <citation type="journal article" date="2023" name="IScience">
        <title>Live-bearing cockroach genome reveals convergent evolutionary mechanisms linked to viviparity in insects and beyond.</title>
        <authorList>
            <person name="Fouks B."/>
            <person name="Harrison M.C."/>
            <person name="Mikhailova A.A."/>
            <person name="Marchal E."/>
            <person name="English S."/>
            <person name="Carruthers M."/>
            <person name="Jennings E.C."/>
            <person name="Chiamaka E.L."/>
            <person name="Frigard R.A."/>
            <person name="Pippel M."/>
            <person name="Attardo G.M."/>
            <person name="Benoit J.B."/>
            <person name="Bornberg-Bauer E."/>
            <person name="Tobe S.S."/>
        </authorList>
    </citation>
    <scope>NUCLEOTIDE SEQUENCE</scope>
    <source>
        <strain evidence="2">Stay&amp;Tobe</strain>
    </source>
</reference>
<keyword evidence="3" id="KW-1185">Reference proteome</keyword>
<keyword evidence="1" id="KW-0472">Membrane</keyword>
<feature type="non-terminal residue" evidence="2">
    <location>
        <position position="1"/>
    </location>
</feature>
<comment type="caution">
    <text evidence="2">The sequence shown here is derived from an EMBL/GenBank/DDBJ whole genome shotgun (WGS) entry which is preliminary data.</text>
</comment>
<keyword evidence="1" id="KW-1133">Transmembrane helix</keyword>
<feature type="transmembrane region" description="Helical" evidence="1">
    <location>
        <begin position="27"/>
        <end position="46"/>
    </location>
</feature>
<evidence type="ECO:0000313" key="2">
    <source>
        <dbReference type="EMBL" id="KAJ9593704.1"/>
    </source>
</evidence>
<feature type="non-terminal residue" evidence="2">
    <location>
        <position position="56"/>
    </location>
</feature>
<keyword evidence="1" id="KW-0812">Transmembrane</keyword>
<evidence type="ECO:0000313" key="3">
    <source>
        <dbReference type="Proteomes" id="UP001233999"/>
    </source>
</evidence>
<gene>
    <name evidence="2" type="ORF">L9F63_014752</name>
</gene>
<dbReference type="Proteomes" id="UP001233999">
    <property type="component" value="Unassembled WGS sequence"/>
</dbReference>
<organism evidence="2 3">
    <name type="scientific">Diploptera punctata</name>
    <name type="common">Pacific beetle cockroach</name>
    <dbReference type="NCBI Taxonomy" id="6984"/>
    <lineage>
        <taxon>Eukaryota</taxon>
        <taxon>Metazoa</taxon>
        <taxon>Ecdysozoa</taxon>
        <taxon>Arthropoda</taxon>
        <taxon>Hexapoda</taxon>
        <taxon>Insecta</taxon>
        <taxon>Pterygota</taxon>
        <taxon>Neoptera</taxon>
        <taxon>Polyneoptera</taxon>
        <taxon>Dictyoptera</taxon>
        <taxon>Blattodea</taxon>
        <taxon>Blaberoidea</taxon>
        <taxon>Blaberidae</taxon>
        <taxon>Diplopterinae</taxon>
        <taxon>Diploptera</taxon>
    </lineage>
</organism>
<name>A0AAD8A739_DIPPU</name>
<sequence length="56" mass="6801">NYKRNDKNKRVCEIKRINTSKSLNNKLVKFCVFLQLFLYIRIYPISTFPFNVTSRQ</sequence>
<evidence type="ECO:0000256" key="1">
    <source>
        <dbReference type="SAM" id="Phobius"/>
    </source>
</evidence>
<accession>A0AAD8A739</accession>
<dbReference type="EMBL" id="JASPKZ010003413">
    <property type="protein sequence ID" value="KAJ9593704.1"/>
    <property type="molecule type" value="Genomic_DNA"/>
</dbReference>
<proteinExistence type="predicted"/>
<protein>
    <submittedName>
        <fullName evidence="2">Uncharacterized protein</fullName>
    </submittedName>
</protein>
<dbReference type="AlphaFoldDB" id="A0AAD8A739"/>
<reference evidence="2" key="2">
    <citation type="submission" date="2023-05" db="EMBL/GenBank/DDBJ databases">
        <authorList>
            <person name="Fouks B."/>
        </authorList>
    </citation>
    <scope>NUCLEOTIDE SEQUENCE</scope>
    <source>
        <strain evidence="2">Stay&amp;Tobe</strain>
        <tissue evidence="2">Testes</tissue>
    </source>
</reference>